<keyword evidence="3" id="KW-1185">Reference proteome</keyword>
<dbReference type="InterPro" id="IPR011051">
    <property type="entry name" value="RmlC_Cupin_sf"/>
</dbReference>
<evidence type="ECO:0000313" key="2">
    <source>
        <dbReference type="EMBL" id="MCL6682624.1"/>
    </source>
</evidence>
<dbReference type="Pfam" id="PF07883">
    <property type="entry name" value="Cupin_2"/>
    <property type="match status" value="1"/>
</dbReference>
<accession>A0ABT0RJ10</accession>
<dbReference type="Proteomes" id="UP001165363">
    <property type="component" value="Unassembled WGS sequence"/>
</dbReference>
<protein>
    <recommendedName>
        <fullName evidence="1">Cupin type-2 domain-containing protein</fullName>
    </recommendedName>
</protein>
<evidence type="ECO:0000259" key="1">
    <source>
        <dbReference type="Pfam" id="PF07883"/>
    </source>
</evidence>
<organism evidence="2 3">
    <name type="scientific">Sphingomonas alba</name>
    <dbReference type="NCBI Taxonomy" id="2908208"/>
    <lineage>
        <taxon>Bacteria</taxon>
        <taxon>Pseudomonadati</taxon>
        <taxon>Pseudomonadota</taxon>
        <taxon>Alphaproteobacteria</taxon>
        <taxon>Sphingomonadales</taxon>
        <taxon>Sphingomonadaceae</taxon>
        <taxon>Sphingomonas</taxon>
    </lineage>
</organism>
<comment type="caution">
    <text evidence="2">The sequence shown here is derived from an EMBL/GenBank/DDBJ whole genome shotgun (WGS) entry which is preliminary data.</text>
</comment>
<dbReference type="RefSeq" id="WP_249846581.1">
    <property type="nucleotide sequence ID" value="NZ_JAMGBD010000001.1"/>
</dbReference>
<sequence>MSESAFPDQDGRFSDRLIVSSDFARDFARMRGEGWRVDEIYPADEPHSAILSRAGESAHLSSMPDAGEPSDRLPAFQAEFILTRSAADGGEGRAGMRYRDLIPSRLGGRYIASHITIAEGGPVDDWVHYHGVAFQMIFVRSGWVRVVYEDQGEPFVMHAGEMVLQPPYIRHRVLESSPGLEVIEIGCPALHKTFSDHEMQLPNGIGQDRTFSGQHFLHSAIDDRDAGLMDATGGLADARIVSAATRFEPHVGELVFGFVLEGAARLDFGDGAALGPADAFVIQPGEAWAIADASADFRLLHVTTAQMPERIPGSPAKSA</sequence>
<dbReference type="EMBL" id="JAMGBD010000001">
    <property type="protein sequence ID" value="MCL6682624.1"/>
    <property type="molecule type" value="Genomic_DNA"/>
</dbReference>
<gene>
    <name evidence="2" type="ORF">LZ536_01745</name>
</gene>
<dbReference type="Gene3D" id="2.60.120.10">
    <property type="entry name" value="Jelly Rolls"/>
    <property type="match status" value="2"/>
</dbReference>
<name>A0ABT0RJ10_9SPHN</name>
<dbReference type="InterPro" id="IPR014710">
    <property type="entry name" value="RmlC-like_jellyroll"/>
</dbReference>
<reference evidence="2" key="1">
    <citation type="submission" date="2022-05" db="EMBL/GenBank/DDBJ databases">
        <authorList>
            <person name="Jo J.-H."/>
            <person name="Im W.-T."/>
        </authorList>
    </citation>
    <scope>NUCLEOTIDE SEQUENCE</scope>
    <source>
        <strain evidence="2">SE158</strain>
    </source>
</reference>
<dbReference type="SUPFAM" id="SSF51182">
    <property type="entry name" value="RmlC-like cupins"/>
    <property type="match status" value="1"/>
</dbReference>
<evidence type="ECO:0000313" key="3">
    <source>
        <dbReference type="Proteomes" id="UP001165363"/>
    </source>
</evidence>
<feature type="domain" description="Cupin type-2" evidence="1">
    <location>
        <begin position="116"/>
        <end position="173"/>
    </location>
</feature>
<dbReference type="InterPro" id="IPR013096">
    <property type="entry name" value="Cupin_2"/>
</dbReference>
<proteinExistence type="predicted"/>